<dbReference type="RefSeq" id="WP_380624505.1">
    <property type="nucleotide sequence ID" value="NZ_JBHSDK010000034.1"/>
</dbReference>
<accession>A0ABV8U3S5</accession>
<gene>
    <name evidence="1" type="ORF">ACFPET_19965</name>
</gene>
<name>A0ABV8U3S5_9ACTN</name>
<comment type="caution">
    <text evidence="1">The sequence shown here is derived from an EMBL/GenBank/DDBJ whole genome shotgun (WGS) entry which is preliminary data.</text>
</comment>
<proteinExistence type="predicted"/>
<dbReference type="EMBL" id="JBHSDK010000034">
    <property type="protein sequence ID" value="MFC4337476.1"/>
    <property type="molecule type" value="Genomic_DNA"/>
</dbReference>
<keyword evidence="2" id="KW-1185">Reference proteome</keyword>
<evidence type="ECO:0000313" key="2">
    <source>
        <dbReference type="Proteomes" id="UP001595823"/>
    </source>
</evidence>
<dbReference type="SUPFAM" id="SSF48371">
    <property type="entry name" value="ARM repeat"/>
    <property type="match status" value="1"/>
</dbReference>
<sequence>MVPINTTHTNPQHPAHAALAADNPSTRLNAALAAGTDADPALTETLITRCAIEPDLFVRDMLTWALTRLPAQATLPALCEELRSEHPQARSQALHTLSKIADTSAWPAITPSLLHDADDEVARSAWRAAVALVPDDQKEHLAAQLARQLGRGGRETQLSLSRALAALGEAALPALHAAETTDDPVLYAHATATERLLDDPEAGFELAIAEAKRVVALGGRHDAGTAC</sequence>
<reference evidence="2" key="1">
    <citation type="journal article" date="2019" name="Int. J. Syst. Evol. Microbiol.">
        <title>The Global Catalogue of Microorganisms (GCM) 10K type strain sequencing project: providing services to taxonomists for standard genome sequencing and annotation.</title>
        <authorList>
            <consortium name="The Broad Institute Genomics Platform"/>
            <consortium name="The Broad Institute Genome Sequencing Center for Infectious Disease"/>
            <person name="Wu L."/>
            <person name="Ma J."/>
        </authorList>
    </citation>
    <scope>NUCLEOTIDE SEQUENCE [LARGE SCALE GENOMIC DNA]</scope>
    <source>
        <strain evidence="2">IBRC-M 10908</strain>
    </source>
</reference>
<dbReference type="InterPro" id="IPR011989">
    <property type="entry name" value="ARM-like"/>
</dbReference>
<protein>
    <submittedName>
        <fullName evidence="1">HEAT repeat domain-containing protein</fullName>
    </submittedName>
</protein>
<evidence type="ECO:0000313" key="1">
    <source>
        <dbReference type="EMBL" id="MFC4337476.1"/>
    </source>
</evidence>
<dbReference type="Pfam" id="PF13646">
    <property type="entry name" value="HEAT_2"/>
    <property type="match status" value="1"/>
</dbReference>
<dbReference type="Gene3D" id="1.25.10.10">
    <property type="entry name" value="Leucine-rich Repeat Variant"/>
    <property type="match status" value="1"/>
</dbReference>
<dbReference type="Proteomes" id="UP001595823">
    <property type="component" value="Unassembled WGS sequence"/>
</dbReference>
<dbReference type="InterPro" id="IPR016024">
    <property type="entry name" value="ARM-type_fold"/>
</dbReference>
<organism evidence="1 2">
    <name type="scientific">Salininema proteolyticum</name>
    <dbReference type="NCBI Taxonomy" id="1607685"/>
    <lineage>
        <taxon>Bacteria</taxon>
        <taxon>Bacillati</taxon>
        <taxon>Actinomycetota</taxon>
        <taxon>Actinomycetes</taxon>
        <taxon>Glycomycetales</taxon>
        <taxon>Glycomycetaceae</taxon>
        <taxon>Salininema</taxon>
    </lineage>
</organism>